<dbReference type="InterPro" id="IPR036397">
    <property type="entry name" value="RNaseH_sf"/>
</dbReference>
<feature type="domain" description="Tc1-like transposase DDE" evidence="1">
    <location>
        <begin position="1"/>
        <end position="65"/>
    </location>
</feature>
<reference evidence="2 3" key="1">
    <citation type="submission" date="2014-02" db="EMBL/GenBank/DDBJ databases">
        <title>Draft genome sequence of Rickettsia buchneri sp. nov. ISO7T.</title>
        <authorList>
            <person name="Felsheim R.F."/>
            <person name="Kurtti T.J."/>
            <person name="Munderloh U.G."/>
        </authorList>
    </citation>
    <scope>NUCLEOTIDE SEQUENCE [LARGE SCALE GENOMIC DNA]</scope>
    <source>
        <strain evidence="2 3">ISO7</strain>
    </source>
</reference>
<dbReference type="Gene3D" id="3.30.420.10">
    <property type="entry name" value="Ribonuclease H-like superfamily/Ribonuclease H"/>
    <property type="match status" value="1"/>
</dbReference>
<evidence type="ECO:0000313" key="2">
    <source>
        <dbReference type="EMBL" id="KDO03326.1"/>
    </source>
</evidence>
<dbReference type="PANTHER" id="PTHR46564">
    <property type="entry name" value="TRANSPOSASE"/>
    <property type="match status" value="1"/>
</dbReference>
<dbReference type="InterPro" id="IPR038717">
    <property type="entry name" value="Tc1-like_DDE_dom"/>
</dbReference>
<proteinExistence type="predicted"/>
<name>A0A8E0WMF6_9RICK</name>
<dbReference type="PANTHER" id="PTHR46564:SF1">
    <property type="entry name" value="TRANSPOSASE"/>
    <property type="match status" value="1"/>
</dbReference>
<dbReference type="EMBL" id="JFKF01000040">
    <property type="protein sequence ID" value="KDO03326.1"/>
    <property type="molecule type" value="Genomic_DNA"/>
</dbReference>
<protein>
    <recommendedName>
        <fullName evidence="1">Tc1-like transposase DDE domain-containing protein</fullName>
    </recommendedName>
</protein>
<organism evidence="2 3">
    <name type="scientific">Rickettsia tamurae subsp. buchneri</name>
    <dbReference type="NCBI Taxonomy" id="1462938"/>
    <lineage>
        <taxon>Bacteria</taxon>
        <taxon>Pseudomonadati</taxon>
        <taxon>Pseudomonadota</taxon>
        <taxon>Alphaproteobacteria</taxon>
        <taxon>Rickettsiales</taxon>
        <taxon>Rickettsiaceae</taxon>
        <taxon>Rickettsieae</taxon>
        <taxon>Rickettsia</taxon>
        <taxon>spotted fever group</taxon>
    </lineage>
</organism>
<keyword evidence="3" id="KW-1185">Reference proteome</keyword>
<gene>
    <name evidence="2" type="ORF">REISMN_02270</name>
</gene>
<dbReference type="Proteomes" id="UP000027161">
    <property type="component" value="Unassembled WGS sequence"/>
</dbReference>
<accession>A0A8E0WMF6</accession>
<dbReference type="AlphaFoldDB" id="A0A8E0WMF6"/>
<evidence type="ECO:0000313" key="3">
    <source>
        <dbReference type="Proteomes" id="UP000027161"/>
    </source>
</evidence>
<comment type="caution">
    <text evidence="2">The sequence shown here is derived from an EMBL/GenBank/DDBJ whole genome shotgun (WGS) entry which is preliminary data.</text>
</comment>
<dbReference type="Pfam" id="PF13358">
    <property type="entry name" value="DDE_3"/>
    <property type="match status" value="1"/>
</dbReference>
<dbReference type="GO" id="GO:0003676">
    <property type="term" value="F:nucleic acid binding"/>
    <property type="evidence" value="ECO:0007669"/>
    <property type="project" value="InterPro"/>
</dbReference>
<sequence length="85" mass="9422">MIAGLFNSNIVAPLIFEGNCNKAIFETYVKDILIKELRAGQVVVMDNINFHKNSKVKELIESVGASILLKLSKICCNFSETTLMS</sequence>
<evidence type="ECO:0000259" key="1">
    <source>
        <dbReference type="Pfam" id="PF13358"/>
    </source>
</evidence>